<dbReference type="EMBL" id="FWYE01000001">
    <property type="protein sequence ID" value="SMD30389.1"/>
    <property type="molecule type" value="Genomic_DNA"/>
</dbReference>
<dbReference type="Gene3D" id="3.40.50.150">
    <property type="entry name" value="Vaccinia Virus protein VP39"/>
    <property type="match status" value="1"/>
</dbReference>
<keyword evidence="5" id="KW-1185">Reference proteome</keyword>
<sequence>MAIYRNKINKRQLEIRLQGLMLPENYDINLEQYPTDASSASSIIISAYLNGDILNKRVADLGCGYGVFAIGASLMGALESKGFDIDQEMIKLSVKNNEIAGASARFFNMDVSKIDETFDTVIMNPPFGSVIRGSDMKFLEKALEISKNIYSIHNARAYDFIRKFYTENAEIMDESFMSIEIPRIYKHHRHDRYKIDSVIFYVKN</sequence>
<dbReference type="InterPro" id="IPR029063">
    <property type="entry name" value="SAM-dependent_MTases_sf"/>
</dbReference>
<evidence type="ECO:0000256" key="1">
    <source>
        <dbReference type="ARBA" id="ARBA00009741"/>
    </source>
</evidence>
<feature type="domain" description="Methyltransferase small" evidence="3">
    <location>
        <begin position="41"/>
        <end position="129"/>
    </location>
</feature>
<comment type="similarity">
    <text evidence="1">Belongs to the methyltransferase superfamily. PrmA family.</text>
</comment>
<dbReference type="CDD" id="cd02440">
    <property type="entry name" value="AdoMet_MTases"/>
    <property type="match status" value="1"/>
</dbReference>
<evidence type="ECO:0000259" key="3">
    <source>
        <dbReference type="Pfam" id="PF05175"/>
    </source>
</evidence>
<evidence type="ECO:0000313" key="5">
    <source>
        <dbReference type="Proteomes" id="UP000192315"/>
    </source>
</evidence>
<dbReference type="GO" id="GO:0032259">
    <property type="term" value="P:methylation"/>
    <property type="evidence" value="ECO:0007669"/>
    <property type="project" value="UniProtKB-KW"/>
</dbReference>
<protein>
    <recommendedName>
        <fullName evidence="2">Methyltransferase-like protein 5</fullName>
    </recommendedName>
</protein>
<organism evidence="4 5">
    <name type="scientific">Picrophilus torridus (strain ATCC 700027 / DSM 9790 / JCM 10055 / NBRC 100828 / KAW 2/3)</name>
    <dbReference type="NCBI Taxonomy" id="1122961"/>
    <lineage>
        <taxon>Archaea</taxon>
        <taxon>Methanobacteriati</taxon>
        <taxon>Thermoplasmatota</taxon>
        <taxon>Thermoplasmata</taxon>
        <taxon>Thermoplasmatales</taxon>
        <taxon>Picrophilaceae</taxon>
        <taxon>Picrophilus</taxon>
    </lineage>
</organism>
<evidence type="ECO:0000256" key="2">
    <source>
        <dbReference type="ARBA" id="ARBA00041374"/>
    </source>
</evidence>
<name>A0A8G2L7J5_PICTO</name>
<dbReference type="InterPro" id="IPR007848">
    <property type="entry name" value="Small_mtfrase_dom"/>
</dbReference>
<accession>A0A8G2L7J5</accession>
<proteinExistence type="inferred from homology"/>
<evidence type="ECO:0000313" key="4">
    <source>
        <dbReference type="EMBL" id="SMD30389.1"/>
    </source>
</evidence>
<dbReference type="PANTHER" id="PTHR23290">
    <property type="entry name" value="RRNA N6-ADENOSINE-METHYLTRANSFERASE METTL5"/>
    <property type="match status" value="1"/>
</dbReference>
<dbReference type="InterPro" id="IPR002052">
    <property type="entry name" value="DNA_methylase_N6_adenine_CS"/>
</dbReference>
<dbReference type="InterPro" id="IPR051720">
    <property type="entry name" value="rRNA_MeTrfase/Polyamine_Synth"/>
</dbReference>
<comment type="caution">
    <text evidence="4">The sequence shown here is derived from an EMBL/GenBank/DDBJ whole genome shotgun (WGS) entry which is preliminary data.</text>
</comment>
<dbReference type="PROSITE" id="PS00092">
    <property type="entry name" value="N6_MTASE"/>
    <property type="match status" value="1"/>
</dbReference>
<dbReference type="AlphaFoldDB" id="A0A8G2L7J5"/>
<dbReference type="Pfam" id="PF05175">
    <property type="entry name" value="MTS"/>
    <property type="match status" value="1"/>
</dbReference>
<keyword evidence="4" id="KW-0808">Transferase</keyword>
<dbReference type="PANTHER" id="PTHR23290:SF0">
    <property type="entry name" value="RRNA N6-ADENOSINE-METHYLTRANSFERASE METTL5"/>
    <property type="match status" value="1"/>
</dbReference>
<keyword evidence="4" id="KW-0489">Methyltransferase</keyword>
<reference evidence="4 5" key="1">
    <citation type="submission" date="2017-04" db="EMBL/GenBank/DDBJ databases">
        <authorList>
            <person name="Varghese N."/>
            <person name="Submissions S."/>
        </authorList>
    </citation>
    <scope>NUCLEOTIDE SEQUENCE [LARGE SCALE GENOMIC DNA]</scope>
    <source>
        <strain evidence="4 5">DSM 9789</strain>
    </source>
</reference>
<dbReference type="SUPFAM" id="SSF53335">
    <property type="entry name" value="S-adenosyl-L-methionine-dependent methyltransferases"/>
    <property type="match status" value="1"/>
</dbReference>
<gene>
    <name evidence="4" type="ORF">SAMN02745355_0268</name>
</gene>
<dbReference type="RefSeq" id="WP_084272390.1">
    <property type="nucleotide sequence ID" value="NZ_FWYE01000001.1"/>
</dbReference>
<dbReference type="GO" id="GO:0008757">
    <property type="term" value="F:S-adenosylmethionine-dependent methyltransferase activity"/>
    <property type="evidence" value="ECO:0007669"/>
    <property type="project" value="UniProtKB-ARBA"/>
</dbReference>
<dbReference type="Proteomes" id="UP000192315">
    <property type="component" value="Unassembled WGS sequence"/>
</dbReference>
<dbReference type="GO" id="GO:0003676">
    <property type="term" value="F:nucleic acid binding"/>
    <property type="evidence" value="ECO:0007669"/>
    <property type="project" value="InterPro"/>
</dbReference>